<dbReference type="AlphaFoldDB" id="A0A813FD36"/>
<dbReference type="SMART" id="SM00456">
    <property type="entry name" value="WW"/>
    <property type="match status" value="1"/>
</dbReference>
<evidence type="ECO:0000256" key="1">
    <source>
        <dbReference type="SAM" id="MobiDB-lite"/>
    </source>
</evidence>
<protein>
    <recommendedName>
        <fullName evidence="6">WW domain-containing protein</fullName>
    </recommendedName>
</protein>
<gene>
    <name evidence="4" type="ORF">PGLA1383_LOCUS28997</name>
</gene>
<dbReference type="Gene3D" id="1.10.238.10">
    <property type="entry name" value="EF-hand"/>
    <property type="match status" value="1"/>
</dbReference>
<dbReference type="PROSITE" id="PS50020">
    <property type="entry name" value="WW_DOMAIN_2"/>
    <property type="match status" value="1"/>
</dbReference>
<accession>A0A813FD36</accession>
<dbReference type="InterPro" id="IPR000261">
    <property type="entry name" value="EH_dom"/>
</dbReference>
<reference evidence="4" key="1">
    <citation type="submission" date="2021-02" db="EMBL/GenBank/DDBJ databases">
        <authorList>
            <person name="Dougan E. K."/>
            <person name="Rhodes N."/>
            <person name="Thang M."/>
            <person name="Chan C."/>
        </authorList>
    </citation>
    <scope>NUCLEOTIDE SEQUENCE</scope>
</reference>
<name>A0A813FD36_POLGL</name>
<proteinExistence type="predicted"/>
<dbReference type="Pfam" id="PF00397">
    <property type="entry name" value="WW"/>
    <property type="match status" value="1"/>
</dbReference>
<feature type="region of interest" description="Disordered" evidence="1">
    <location>
        <begin position="136"/>
        <end position="175"/>
    </location>
</feature>
<dbReference type="PROSITE" id="PS50031">
    <property type="entry name" value="EH"/>
    <property type="match status" value="1"/>
</dbReference>
<evidence type="ECO:0000313" key="4">
    <source>
        <dbReference type="EMBL" id="CAE8611190.1"/>
    </source>
</evidence>
<organism evidence="4 5">
    <name type="scientific">Polarella glacialis</name>
    <name type="common">Dinoflagellate</name>
    <dbReference type="NCBI Taxonomy" id="89957"/>
    <lineage>
        <taxon>Eukaryota</taxon>
        <taxon>Sar</taxon>
        <taxon>Alveolata</taxon>
        <taxon>Dinophyceae</taxon>
        <taxon>Suessiales</taxon>
        <taxon>Suessiaceae</taxon>
        <taxon>Polarella</taxon>
    </lineage>
</organism>
<evidence type="ECO:0000259" key="3">
    <source>
        <dbReference type="PROSITE" id="PS50031"/>
    </source>
</evidence>
<dbReference type="OrthoDB" id="524326at2759"/>
<evidence type="ECO:0008006" key="6">
    <source>
        <dbReference type="Google" id="ProtNLM"/>
    </source>
</evidence>
<dbReference type="EMBL" id="CAJNNV010024955">
    <property type="protein sequence ID" value="CAE8611190.1"/>
    <property type="molecule type" value="Genomic_DNA"/>
</dbReference>
<dbReference type="CDD" id="cd00201">
    <property type="entry name" value="WW"/>
    <property type="match status" value="1"/>
</dbReference>
<feature type="compositionally biased region" description="Acidic residues" evidence="1">
    <location>
        <begin position="159"/>
        <end position="168"/>
    </location>
</feature>
<dbReference type="SUPFAM" id="SSF51045">
    <property type="entry name" value="WW domain"/>
    <property type="match status" value="1"/>
</dbReference>
<sequence length="555" mass="61030">MSANNQFTDFKKQVLKASIDEIEAQVQHAPLMWDFLIEFAGKKSFYRSLIIQVFNKLMQVPGWVSAWESHPELHDKVKTLHEDLQSALGAQHEVLLKSIAPGALKSMASIRRDETAEEVRHAMEKERLIDVILEEEGESTTDGASVPDAFSTAHRVSEEDHEEKEEEEPHQSSPLAALQEGIDAAVAIDDATKMESGGLAALNKLRIGCIRCAGQEELFQQDVSHAHEVFIFLLSFAKQHPDAVGGVAEVVNELMASPCWSSVFECAMPLKERLQELPEAVQAALGLQHAKVMSLIVPAAQKRATGGDMPESIKQVADRMKSIRITTMIAAPPPPPPPPPMDQWKEAKTPEGHSYYFNLRTRESAWERPAALGGPRVYSVGDEVEVWSNGMRAWGRGKVEKVEGSKVTAEFTLPGGGLAKKELPAQHKDLRPVAVDSTSQGWSSEEKAQYQQWFLAIKGGSPDAVPAIAVAHFLGKSGLRRQALKQVWSVANPGSKASLGFEEFARCCRLVAHVQAMGARPGDASLVEEADRPLRVKLRTECLAARPPFLPKFEK</sequence>
<dbReference type="Pfam" id="PF12763">
    <property type="entry name" value="EH"/>
    <property type="match status" value="1"/>
</dbReference>
<keyword evidence="5" id="KW-1185">Reference proteome</keyword>
<dbReference type="InterPro" id="IPR011992">
    <property type="entry name" value="EF-hand-dom_pair"/>
</dbReference>
<dbReference type="Gene3D" id="2.20.70.10">
    <property type="match status" value="1"/>
</dbReference>
<dbReference type="SUPFAM" id="SSF47473">
    <property type="entry name" value="EF-hand"/>
    <property type="match status" value="1"/>
</dbReference>
<dbReference type="InterPro" id="IPR036020">
    <property type="entry name" value="WW_dom_sf"/>
</dbReference>
<feature type="domain" description="WW" evidence="2">
    <location>
        <begin position="338"/>
        <end position="371"/>
    </location>
</feature>
<evidence type="ECO:0000313" key="5">
    <source>
        <dbReference type="Proteomes" id="UP000654075"/>
    </source>
</evidence>
<dbReference type="InterPro" id="IPR001202">
    <property type="entry name" value="WW_dom"/>
</dbReference>
<dbReference type="SMART" id="SM00027">
    <property type="entry name" value="EH"/>
    <property type="match status" value="1"/>
</dbReference>
<evidence type="ECO:0000259" key="2">
    <source>
        <dbReference type="PROSITE" id="PS50020"/>
    </source>
</evidence>
<feature type="domain" description="EH" evidence="3">
    <location>
        <begin position="446"/>
        <end position="515"/>
    </location>
</feature>
<comment type="caution">
    <text evidence="4">The sequence shown here is derived from an EMBL/GenBank/DDBJ whole genome shotgun (WGS) entry which is preliminary data.</text>
</comment>
<dbReference type="Proteomes" id="UP000654075">
    <property type="component" value="Unassembled WGS sequence"/>
</dbReference>